<dbReference type="RefSeq" id="WP_091357790.1">
    <property type="nucleotide sequence ID" value="NZ_AP025284.1"/>
</dbReference>
<reference evidence="3" key="1">
    <citation type="submission" date="2016-10" db="EMBL/GenBank/DDBJ databases">
        <authorList>
            <person name="Varghese N."/>
            <person name="Submissions S."/>
        </authorList>
    </citation>
    <scope>NUCLEOTIDE SEQUENCE [LARGE SCALE GENOMIC DNA]</scope>
    <source>
        <strain evidence="3">DSM 18887</strain>
    </source>
</reference>
<accession>A0A1H9HJQ0</accession>
<dbReference type="InterPro" id="IPR021973">
    <property type="entry name" value="SprA-related"/>
</dbReference>
<dbReference type="EMBL" id="FOGB01000005">
    <property type="protein sequence ID" value="SEQ62581.1"/>
    <property type="molecule type" value="Genomic_DNA"/>
</dbReference>
<sequence>MQLQITANSLTLNTDQSQSRAGRNQSAATGTLLPASVSATAPLETSPVSPVIRSVVPSSAGASVDRETAEKQPLGNKSESRGESDSPSQTDSKSEEQQLLRELAARDQEVRQHELSHAAAGGQYAGAPSFEYQRGPDGRLYAVGGEVSIDTSPVPNDPEATLEKAQVILRAALAVADPSPQDRAIAARAAAMANEARAELARQNQPSDNSSDSPREAEKLRQERRTEELQQRIKDQQEQSDTRTETLQDFNKQLEAVNQKFAEINQRLIDAGVFKKLFAEGFIFDERA</sequence>
<feature type="compositionally biased region" description="Low complexity" evidence="1">
    <location>
        <begin position="46"/>
        <end position="59"/>
    </location>
</feature>
<gene>
    <name evidence="2" type="ORF">SAMN03080615_02189</name>
</gene>
<dbReference type="STRING" id="355243.SAMN03080615_02189"/>
<feature type="compositionally biased region" description="Basic and acidic residues" evidence="1">
    <location>
        <begin position="92"/>
        <end position="116"/>
    </location>
</feature>
<feature type="region of interest" description="Disordered" evidence="1">
    <location>
        <begin position="1"/>
        <end position="141"/>
    </location>
</feature>
<protein>
    <submittedName>
        <fullName evidence="2">SprA-related family protein</fullName>
    </submittedName>
</protein>
<feature type="compositionally biased region" description="Polar residues" evidence="1">
    <location>
        <begin position="203"/>
        <end position="212"/>
    </location>
</feature>
<dbReference type="Proteomes" id="UP000198749">
    <property type="component" value="Unassembled WGS sequence"/>
</dbReference>
<feature type="region of interest" description="Disordered" evidence="1">
    <location>
        <begin position="196"/>
        <end position="247"/>
    </location>
</feature>
<name>A0A1H9HJQ0_9GAMM</name>
<proteinExistence type="predicted"/>
<feature type="compositionally biased region" description="Polar residues" evidence="1">
    <location>
        <begin position="1"/>
        <end position="29"/>
    </location>
</feature>
<evidence type="ECO:0000313" key="2">
    <source>
        <dbReference type="EMBL" id="SEQ62581.1"/>
    </source>
</evidence>
<dbReference type="AlphaFoldDB" id="A0A1H9HJQ0"/>
<evidence type="ECO:0000313" key="3">
    <source>
        <dbReference type="Proteomes" id="UP000198749"/>
    </source>
</evidence>
<keyword evidence="3" id="KW-1185">Reference proteome</keyword>
<dbReference type="Pfam" id="PF12118">
    <property type="entry name" value="SprA-related"/>
    <property type="match status" value="1"/>
</dbReference>
<organism evidence="2 3">
    <name type="scientific">Amphritea atlantica</name>
    <dbReference type="NCBI Taxonomy" id="355243"/>
    <lineage>
        <taxon>Bacteria</taxon>
        <taxon>Pseudomonadati</taxon>
        <taxon>Pseudomonadota</taxon>
        <taxon>Gammaproteobacteria</taxon>
        <taxon>Oceanospirillales</taxon>
        <taxon>Oceanospirillaceae</taxon>
        <taxon>Amphritea</taxon>
    </lineage>
</organism>
<dbReference type="OrthoDB" id="9812722at2"/>
<feature type="compositionally biased region" description="Basic and acidic residues" evidence="1">
    <location>
        <begin position="213"/>
        <end position="246"/>
    </location>
</feature>
<evidence type="ECO:0000256" key="1">
    <source>
        <dbReference type="SAM" id="MobiDB-lite"/>
    </source>
</evidence>